<dbReference type="AlphaFoldDB" id="A0AAV3X1Q9"/>
<evidence type="ECO:0000313" key="1">
    <source>
        <dbReference type="EMBL" id="GET36677.1"/>
    </source>
</evidence>
<gene>
    <name evidence="1" type="ORF">MiSe_14290</name>
</gene>
<dbReference type="EMBL" id="BLAY01000016">
    <property type="protein sequence ID" value="GET36677.1"/>
    <property type="molecule type" value="Genomic_DNA"/>
</dbReference>
<sequence>MAGRTEKSSHQQLASLRLAIEQPTIVITSNLGYLSVYRRHSSIFENQQIILNFYTSQAQISAFTHFLR</sequence>
<organism evidence="1 2">
    <name type="scientific">Microseira wollei NIES-4236</name>
    <dbReference type="NCBI Taxonomy" id="2530354"/>
    <lineage>
        <taxon>Bacteria</taxon>
        <taxon>Bacillati</taxon>
        <taxon>Cyanobacteriota</taxon>
        <taxon>Cyanophyceae</taxon>
        <taxon>Oscillatoriophycideae</taxon>
        <taxon>Aerosakkonematales</taxon>
        <taxon>Aerosakkonemataceae</taxon>
        <taxon>Microseira</taxon>
    </lineage>
</organism>
<evidence type="ECO:0000313" key="2">
    <source>
        <dbReference type="Proteomes" id="UP001050975"/>
    </source>
</evidence>
<dbReference type="RefSeq" id="WP_226576772.1">
    <property type="nucleotide sequence ID" value="NZ_BLAY01000016.1"/>
</dbReference>
<keyword evidence="2" id="KW-1185">Reference proteome</keyword>
<dbReference type="Proteomes" id="UP001050975">
    <property type="component" value="Unassembled WGS sequence"/>
</dbReference>
<reference evidence="1" key="1">
    <citation type="submission" date="2019-10" db="EMBL/GenBank/DDBJ databases">
        <title>Draft genome sequece of Microseira wollei NIES-4236.</title>
        <authorList>
            <person name="Yamaguchi H."/>
            <person name="Suzuki S."/>
            <person name="Kawachi M."/>
        </authorList>
    </citation>
    <scope>NUCLEOTIDE SEQUENCE</scope>
    <source>
        <strain evidence="1">NIES-4236</strain>
    </source>
</reference>
<evidence type="ECO:0008006" key="3">
    <source>
        <dbReference type="Google" id="ProtNLM"/>
    </source>
</evidence>
<comment type="caution">
    <text evidence="1">The sequence shown here is derived from an EMBL/GenBank/DDBJ whole genome shotgun (WGS) entry which is preliminary data.</text>
</comment>
<name>A0AAV3X1Q9_9CYAN</name>
<accession>A0AAV3X1Q9</accession>
<protein>
    <recommendedName>
        <fullName evidence="3">IstB-like ATP-binding protein domain-containing protein</fullName>
    </recommendedName>
</protein>
<proteinExistence type="predicted"/>